<feature type="compositionally biased region" description="Low complexity" evidence="2">
    <location>
        <begin position="1"/>
        <end position="18"/>
    </location>
</feature>
<feature type="coiled-coil region" evidence="1">
    <location>
        <begin position="75"/>
        <end position="102"/>
    </location>
</feature>
<dbReference type="EMBL" id="JANBVO010000021">
    <property type="protein sequence ID" value="KAJ9142658.1"/>
    <property type="molecule type" value="Genomic_DNA"/>
</dbReference>
<dbReference type="AlphaFoldDB" id="A0AA38RB90"/>
<organism evidence="3 4">
    <name type="scientific">Pleurostoma richardsiae</name>
    <dbReference type="NCBI Taxonomy" id="41990"/>
    <lineage>
        <taxon>Eukaryota</taxon>
        <taxon>Fungi</taxon>
        <taxon>Dikarya</taxon>
        <taxon>Ascomycota</taxon>
        <taxon>Pezizomycotina</taxon>
        <taxon>Sordariomycetes</taxon>
        <taxon>Sordariomycetidae</taxon>
        <taxon>Calosphaeriales</taxon>
        <taxon>Pleurostomataceae</taxon>
        <taxon>Pleurostoma</taxon>
    </lineage>
</organism>
<evidence type="ECO:0000256" key="2">
    <source>
        <dbReference type="SAM" id="MobiDB-lite"/>
    </source>
</evidence>
<protein>
    <submittedName>
        <fullName evidence="3">Uncharacterized protein</fullName>
    </submittedName>
</protein>
<accession>A0AA38RB90</accession>
<dbReference type="Proteomes" id="UP001174694">
    <property type="component" value="Unassembled WGS sequence"/>
</dbReference>
<comment type="caution">
    <text evidence="3">The sequence shown here is derived from an EMBL/GenBank/DDBJ whole genome shotgun (WGS) entry which is preliminary data.</text>
</comment>
<evidence type="ECO:0000313" key="3">
    <source>
        <dbReference type="EMBL" id="KAJ9142658.1"/>
    </source>
</evidence>
<keyword evidence="1" id="KW-0175">Coiled coil</keyword>
<proteinExistence type="predicted"/>
<name>A0AA38RB90_9PEZI</name>
<reference evidence="3" key="1">
    <citation type="submission" date="2022-07" db="EMBL/GenBank/DDBJ databases">
        <title>Fungi with potential for degradation of polypropylene.</title>
        <authorList>
            <person name="Gostincar C."/>
        </authorList>
    </citation>
    <scope>NUCLEOTIDE SEQUENCE</scope>
    <source>
        <strain evidence="3">EXF-13308</strain>
    </source>
</reference>
<gene>
    <name evidence="3" type="ORF">NKR23_g7110</name>
</gene>
<feature type="region of interest" description="Disordered" evidence="2">
    <location>
        <begin position="1"/>
        <end position="40"/>
    </location>
</feature>
<keyword evidence="4" id="KW-1185">Reference proteome</keyword>
<evidence type="ECO:0000313" key="4">
    <source>
        <dbReference type="Proteomes" id="UP001174694"/>
    </source>
</evidence>
<sequence>MIPRGASSAARRLRTASSTPVQAVQRRLNSSQPPSPSSSFYKTFGRPIAKVSLMAIFTYQVAYWGWSKLETDEIRAEKTSEIAALESEVKSLQKQQQQQASR</sequence>
<evidence type="ECO:0000256" key="1">
    <source>
        <dbReference type="SAM" id="Coils"/>
    </source>
</evidence>